<reference evidence="12" key="2">
    <citation type="submission" date="2025-08" db="UniProtKB">
        <authorList>
            <consortium name="EnsemblFungi"/>
        </authorList>
    </citation>
    <scope>IDENTIFICATION</scope>
    <source>
        <strain evidence="12">4287 / CBS 123668 / FGSC 9935 / NRRL 34936</strain>
    </source>
</reference>
<keyword evidence="8" id="KW-0496">Mitochondrion</keyword>
<dbReference type="EnsemblFungi" id="FOXG_02587T0">
    <property type="protein sequence ID" value="FOXG_02587P0"/>
    <property type="gene ID" value="FOXG_02587"/>
</dbReference>
<evidence type="ECO:0000256" key="9">
    <source>
        <dbReference type="ARBA" id="ARBA00023136"/>
    </source>
</evidence>
<evidence type="ECO:0000256" key="5">
    <source>
        <dbReference type="ARBA" id="ARBA00022737"/>
    </source>
</evidence>
<keyword evidence="3 11" id="KW-0813">Transport</keyword>
<keyword evidence="4 10" id="KW-0812">Transmembrane</keyword>
<organism evidence="12 13">
    <name type="scientific">Fusarium oxysporum (strain Fo5176)</name>
    <name type="common">Fusarium vascular wilt</name>
    <dbReference type="NCBI Taxonomy" id="660025"/>
    <lineage>
        <taxon>Eukaryota</taxon>
        <taxon>Fungi</taxon>
        <taxon>Dikarya</taxon>
        <taxon>Ascomycota</taxon>
        <taxon>Pezizomycotina</taxon>
        <taxon>Sordariomycetes</taxon>
        <taxon>Hypocreomycetidae</taxon>
        <taxon>Hypocreales</taxon>
        <taxon>Nectriaceae</taxon>
        <taxon>Fusarium</taxon>
        <taxon>Fusarium oxysporum species complex</taxon>
    </lineage>
</organism>
<proteinExistence type="inferred from homology"/>
<evidence type="ECO:0000256" key="7">
    <source>
        <dbReference type="ARBA" id="ARBA00022989"/>
    </source>
</evidence>
<feature type="repeat" description="Solcar" evidence="10">
    <location>
        <begin position="129"/>
        <end position="214"/>
    </location>
</feature>
<dbReference type="InterPro" id="IPR018108">
    <property type="entry name" value="MCP_transmembrane"/>
</dbReference>
<evidence type="ECO:0000256" key="3">
    <source>
        <dbReference type="ARBA" id="ARBA00022448"/>
    </source>
</evidence>
<evidence type="ECO:0000256" key="6">
    <source>
        <dbReference type="ARBA" id="ARBA00022792"/>
    </source>
</evidence>
<dbReference type="STRING" id="426428.A0A0D2XF98"/>
<dbReference type="AlphaFoldDB" id="A0A0D2XF98"/>
<dbReference type="PANTHER" id="PTHR45671">
    <property type="entry name" value="SOLUTE CARRIER FAMILY 25 (MITOCHONDRIAL CARRIER PHOSPHATE CARRIER), MEMBER 3, LIKE-RELATED-RELATED"/>
    <property type="match status" value="1"/>
</dbReference>
<keyword evidence="5" id="KW-0677">Repeat</keyword>
<evidence type="ECO:0000256" key="2">
    <source>
        <dbReference type="ARBA" id="ARBA00006375"/>
    </source>
</evidence>
<comment type="similarity">
    <text evidence="2 11">Belongs to the mitochondrial carrier (TC 2.A.29) family.</text>
</comment>
<evidence type="ECO:0000256" key="1">
    <source>
        <dbReference type="ARBA" id="ARBA00004448"/>
    </source>
</evidence>
<keyword evidence="6" id="KW-0999">Mitochondrion inner membrane</keyword>
<comment type="subcellular location">
    <subcellularLocation>
        <location evidence="1">Mitochondrion inner membrane</location>
        <topology evidence="1">Multi-pass membrane protein</topology>
    </subcellularLocation>
</comment>
<protein>
    <recommendedName>
        <fullName evidence="14">Mitochondrial phosphate carrier protein</fullName>
    </recommendedName>
</protein>
<dbReference type="InterPro" id="IPR044677">
    <property type="entry name" value="SLC25A3/Pic2/Mir1-like"/>
</dbReference>
<evidence type="ECO:0000256" key="4">
    <source>
        <dbReference type="ARBA" id="ARBA00022692"/>
    </source>
</evidence>
<sequence length="238" mass="25317">MVAVALVCPTTNGPTITGYCLQGAFKFGGYEFFKARAVDYLGQSTAANHRNAVYLGSAAAAEFLGDIALCPFDALAKLAREEGIGGLYSGLSPILLKQIPYTMATFLVYEKAIQTAYSVVDKKELSSMGVTGINLGAGLVAGLAAAVVSQPADTMLSRINKEKAGRDESTTRRLFRIASELGLRGAYTGMQARAVMVSGMTAVQFGIYGDIKKLFGAVDGVELSQRYVAQDYSKREYA</sequence>
<reference evidence="13" key="1">
    <citation type="journal article" date="2012" name="Mol. Plant Microbe Interact.">
        <title>A highly conserved effector in Fusarium oxysporum is required for full virulence on Arabidopsis.</title>
        <authorList>
            <person name="Thatcher L.F."/>
            <person name="Gardiner D.M."/>
            <person name="Kazan K."/>
            <person name="Manners J."/>
        </authorList>
    </citation>
    <scope>NUCLEOTIDE SEQUENCE [LARGE SCALE GENOMIC DNA]</scope>
    <source>
        <strain evidence="13">Fo5176</strain>
    </source>
</reference>
<dbReference type="Gene3D" id="1.50.40.10">
    <property type="entry name" value="Mitochondrial carrier domain"/>
    <property type="match status" value="2"/>
</dbReference>
<evidence type="ECO:0000313" key="13">
    <source>
        <dbReference type="Proteomes" id="UP000002489"/>
    </source>
</evidence>
<dbReference type="GO" id="GO:0005743">
    <property type="term" value="C:mitochondrial inner membrane"/>
    <property type="evidence" value="ECO:0007669"/>
    <property type="project" value="UniProtKB-SubCell"/>
</dbReference>
<dbReference type="PANTHER" id="PTHR45671:SF12">
    <property type="entry name" value="MITOCHONDRIAL PHOSPHATE CARRIER PROTEIN"/>
    <property type="match status" value="1"/>
</dbReference>
<accession>A0A0D2XF98</accession>
<dbReference type="Pfam" id="PF00153">
    <property type="entry name" value="Mito_carr"/>
    <property type="match status" value="2"/>
</dbReference>
<dbReference type="Proteomes" id="UP000002489">
    <property type="component" value="Unassembled WGS sequence"/>
</dbReference>
<evidence type="ECO:0000256" key="11">
    <source>
        <dbReference type="RuleBase" id="RU000488"/>
    </source>
</evidence>
<name>A0A0D2XF98_FUSOF</name>
<keyword evidence="9 10" id="KW-0472">Membrane</keyword>
<dbReference type="GO" id="GO:0005315">
    <property type="term" value="F:phosphate transmembrane transporter activity"/>
    <property type="evidence" value="ECO:0007669"/>
    <property type="project" value="InterPro"/>
</dbReference>
<keyword evidence="7" id="KW-1133">Transmembrane helix</keyword>
<evidence type="ECO:0000256" key="10">
    <source>
        <dbReference type="PROSITE-ProRule" id="PRU00282"/>
    </source>
</evidence>
<feature type="repeat" description="Solcar" evidence="10">
    <location>
        <begin position="38"/>
        <end position="115"/>
    </location>
</feature>
<dbReference type="GO" id="GO:1990547">
    <property type="term" value="P:mitochondrial phosphate ion transmembrane transport"/>
    <property type="evidence" value="ECO:0007669"/>
    <property type="project" value="InterPro"/>
</dbReference>
<dbReference type="PROSITE" id="PS50920">
    <property type="entry name" value="SOLCAR"/>
    <property type="match status" value="2"/>
</dbReference>
<evidence type="ECO:0000313" key="12">
    <source>
        <dbReference type="EnsemblFungi" id="FOXG_02587P0"/>
    </source>
</evidence>
<dbReference type="SUPFAM" id="SSF103506">
    <property type="entry name" value="Mitochondrial carrier"/>
    <property type="match status" value="1"/>
</dbReference>
<dbReference type="InterPro" id="IPR023395">
    <property type="entry name" value="MCP_dom_sf"/>
</dbReference>
<evidence type="ECO:0000256" key="8">
    <source>
        <dbReference type="ARBA" id="ARBA00023128"/>
    </source>
</evidence>
<evidence type="ECO:0008006" key="14">
    <source>
        <dbReference type="Google" id="ProtNLM"/>
    </source>
</evidence>